<sequence>MRLLRALVLLVCLPVALSAAAPAQPAVASPALPAPAATMTPDEIQALAAELFPFWTHEETVTAVAGWRDNPLLSSYAAPGRAFAGAKLEAFLWHMAMGGHWEGGAMLDGEVIRFLRTLPGAGGEQHWFLHGDVRWIPVKSLRVSLSPEIYYFNQVLDLSDTAAARYVLPVKVLGARAKLLVRRSLGDRFAVEVGGTAGLARYRDIPENYTEPGGLVRVIWTPGPAWTVEATAEVKRRSYSEREETTAAGRSLVGTRLHFVERSAELKATRKWTTRAGTWEASAKVRGYTNRDEHAGFYDFDLLGGSASLEWSKGVWTVDLDFDGSHSRYLVQTVGAGLAPPARHRNDLDGTLRVARTLGKVWSTYAELERETSLTNLENASYRDLVATAGLRRQF</sequence>
<name>A0A1J5TSK6_9ZZZZ</name>
<protein>
    <submittedName>
        <fullName evidence="1">Uncharacterized protein</fullName>
    </submittedName>
</protein>
<accession>A0A1J5TSK6</accession>
<proteinExistence type="predicted"/>
<evidence type="ECO:0000313" key="1">
    <source>
        <dbReference type="EMBL" id="OIR15006.1"/>
    </source>
</evidence>
<organism evidence="1">
    <name type="scientific">mine drainage metagenome</name>
    <dbReference type="NCBI Taxonomy" id="410659"/>
    <lineage>
        <taxon>unclassified sequences</taxon>
        <taxon>metagenomes</taxon>
        <taxon>ecological metagenomes</taxon>
    </lineage>
</organism>
<reference evidence="1" key="1">
    <citation type="submission" date="2016-10" db="EMBL/GenBank/DDBJ databases">
        <title>Sequence of Gallionella enrichment culture.</title>
        <authorList>
            <person name="Poehlein A."/>
            <person name="Muehling M."/>
            <person name="Daniel R."/>
        </authorList>
    </citation>
    <scope>NUCLEOTIDE SEQUENCE</scope>
</reference>
<comment type="caution">
    <text evidence="1">The sequence shown here is derived from an EMBL/GenBank/DDBJ whole genome shotgun (WGS) entry which is preliminary data.</text>
</comment>
<dbReference type="AlphaFoldDB" id="A0A1J5TSK6"/>
<gene>
    <name evidence="1" type="ORF">GALL_41240</name>
</gene>
<dbReference type="EMBL" id="MLJW01000010">
    <property type="protein sequence ID" value="OIR15006.1"/>
    <property type="molecule type" value="Genomic_DNA"/>
</dbReference>